<sequence length="314" mass="33149">MFDGLSLLASKARDKDSLMPHDHLHHAHDLGFAHDIRTMLGRRRFLALVAGVGAVAVAGGPAAALECVVLPWETAGPYPADGSNAKAGQVVNALTQEGVIREDLRPSFGALTKTADGVRLDLELTLVNADGCTPLSGHAIYIWHCDATGNYSLYDITDANFLRGVGIADAEGRVRFTTIFPGCYDGRWPHIHFEVFESVEKAISGEASLLTAQIAMPESDCANVYAADERYANGTTNLGRITLASDNVFGDNSADEILQQTAELAGAPNSGYLGKVTIPIDLNADRSSVQPMGGPGMPPEGFVPNGAPPPRPGS</sequence>
<organism evidence="3 4">
    <name type="scientific">Devosia equisanguinis</name>
    <dbReference type="NCBI Taxonomy" id="2490941"/>
    <lineage>
        <taxon>Bacteria</taxon>
        <taxon>Pseudomonadati</taxon>
        <taxon>Pseudomonadota</taxon>
        <taxon>Alphaproteobacteria</taxon>
        <taxon>Hyphomicrobiales</taxon>
        <taxon>Devosiaceae</taxon>
        <taxon>Devosia</taxon>
    </lineage>
</organism>
<dbReference type="SUPFAM" id="SSF49482">
    <property type="entry name" value="Aromatic compound dioxygenase"/>
    <property type="match status" value="1"/>
</dbReference>
<evidence type="ECO:0000313" key="4">
    <source>
        <dbReference type="Proteomes" id="UP000268844"/>
    </source>
</evidence>
<dbReference type="InterPro" id="IPR000627">
    <property type="entry name" value="Intradiol_dOase_C"/>
</dbReference>
<evidence type="ECO:0000313" key="3">
    <source>
        <dbReference type="EMBL" id="VDS05838.1"/>
    </source>
</evidence>
<feature type="region of interest" description="Disordered" evidence="1">
    <location>
        <begin position="285"/>
        <end position="314"/>
    </location>
</feature>
<dbReference type="EMBL" id="UZWD01000036">
    <property type="protein sequence ID" value="VDS05838.1"/>
    <property type="molecule type" value="Genomic_DNA"/>
</dbReference>
<dbReference type="InterPro" id="IPR015889">
    <property type="entry name" value="Intradiol_dOase_core"/>
</dbReference>
<dbReference type="Gene3D" id="2.60.130.10">
    <property type="entry name" value="Aromatic compound dioxygenase"/>
    <property type="match status" value="1"/>
</dbReference>
<evidence type="ECO:0000259" key="2">
    <source>
        <dbReference type="Pfam" id="PF00775"/>
    </source>
</evidence>
<dbReference type="InterPro" id="IPR006311">
    <property type="entry name" value="TAT_signal"/>
</dbReference>
<dbReference type="Pfam" id="PF00775">
    <property type="entry name" value="Dioxygenase_C"/>
    <property type="match status" value="1"/>
</dbReference>
<dbReference type="PANTHER" id="PTHR34315:SF1">
    <property type="entry name" value="INTRADIOL RING-CLEAVAGE DIOXYGENASES DOMAIN-CONTAINING PROTEIN-RELATED"/>
    <property type="match status" value="1"/>
</dbReference>
<feature type="domain" description="Intradiol ring-cleavage dioxygenases" evidence="2">
    <location>
        <begin position="116"/>
        <end position="187"/>
    </location>
</feature>
<dbReference type="GO" id="GO:0016702">
    <property type="term" value="F:oxidoreductase activity, acting on single donors with incorporation of molecular oxygen, incorporation of two atoms of oxygen"/>
    <property type="evidence" value="ECO:0007669"/>
    <property type="project" value="InterPro"/>
</dbReference>
<proteinExistence type="predicted"/>
<dbReference type="RefSeq" id="WP_206437860.1">
    <property type="nucleotide sequence ID" value="NZ_JBHTMH010000001.1"/>
</dbReference>
<evidence type="ECO:0000256" key="1">
    <source>
        <dbReference type="SAM" id="MobiDB-lite"/>
    </source>
</evidence>
<protein>
    <submittedName>
        <fullName evidence="3">Dioxygenase</fullName>
    </submittedName>
</protein>
<accession>A0A3S4DRX7</accession>
<dbReference type="AlphaFoldDB" id="A0A3S4DRX7"/>
<name>A0A3S4DRX7_9HYPH</name>
<reference evidence="3 4" key="1">
    <citation type="submission" date="2018-12" db="EMBL/GenBank/DDBJ databases">
        <authorList>
            <person name="Criscuolo A."/>
        </authorList>
    </citation>
    <scope>NUCLEOTIDE SEQUENCE [LARGE SCALE GENOMIC DNA]</scope>
    <source>
        <strain evidence="3">ACIP1116281</strain>
    </source>
</reference>
<dbReference type="PROSITE" id="PS51318">
    <property type="entry name" value="TAT"/>
    <property type="match status" value="1"/>
</dbReference>
<dbReference type="PANTHER" id="PTHR34315">
    <property type="match status" value="1"/>
</dbReference>
<keyword evidence="3" id="KW-0223">Dioxygenase</keyword>
<gene>
    <name evidence="3" type="ORF">DEVEQU_02984</name>
</gene>
<keyword evidence="3" id="KW-0560">Oxidoreductase</keyword>
<dbReference type="GO" id="GO:0008199">
    <property type="term" value="F:ferric iron binding"/>
    <property type="evidence" value="ECO:0007669"/>
    <property type="project" value="InterPro"/>
</dbReference>
<dbReference type="Proteomes" id="UP000268844">
    <property type="component" value="Unassembled WGS sequence"/>
</dbReference>
<keyword evidence="4" id="KW-1185">Reference proteome</keyword>